<dbReference type="FunFam" id="1.10.1200.10:FF:000005">
    <property type="entry name" value="Nonribosomal peptide synthetase 1"/>
    <property type="match status" value="3"/>
</dbReference>
<dbReference type="CDD" id="cd17643">
    <property type="entry name" value="A_NRPS_Cytc1-like"/>
    <property type="match status" value="1"/>
</dbReference>
<evidence type="ECO:0000256" key="4">
    <source>
        <dbReference type="ARBA" id="ARBA00022553"/>
    </source>
</evidence>
<dbReference type="GO" id="GO:0044550">
    <property type="term" value="P:secondary metabolite biosynthetic process"/>
    <property type="evidence" value="ECO:0007669"/>
    <property type="project" value="UniProtKB-ARBA"/>
</dbReference>
<comment type="similarity">
    <text evidence="2">Belongs to the ATP-dependent AMP-binding enzyme family.</text>
</comment>
<comment type="cofactor">
    <cofactor evidence="1">
        <name>pantetheine 4'-phosphate</name>
        <dbReference type="ChEBI" id="CHEBI:47942"/>
    </cofactor>
</comment>
<dbReference type="SUPFAM" id="SSF52777">
    <property type="entry name" value="CoA-dependent acyltransferases"/>
    <property type="match status" value="8"/>
</dbReference>
<dbReference type="Pfam" id="PF00550">
    <property type="entry name" value="PP-binding"/>
    <property type="match status" value="4"/>
</dbReference>
<dbReference type="PROSITE" id="PS50075">
    <property type="entry name" value="CARRIER"/>
    <property type="match status" value="4"/>
</dbReference>
<dbReference type="Pfam" id="PF00501">
    <property type="entry name" value="AMP-binding"/>
    <property type="match status" value="4"/>
</dbReference>
<dbReference type="InterPro" id="IPR020806">
    <property type="entry name" value="PKS_PP-bd"/>
</dbReference>
<dbReference type="Proteomes" id="UP000583266">
    <property type="component" value="Unassembled WGS sequence"/>
</dbReference>
<dbReference type="FunFam" id="3.40.50.12780:FF:000012">
    <property type="entry name" value="Non-ribosomal peptide synthetase"/>
    <property type="match status" value="2"/>
</dbReference>
<dbReference type="NCBIfam" id="NF003417">
    <property type="entry name" value="PRK04813.1"/>
    <property type="match status" value="4"/>
</dbReference>
<keyword evidence="5" id="KW-0436">Ligase</keyword>
<keyword evidence="3" id="KW-0596">Phosphopantetheine</keyword>
<dbReference type="FunFam" id="2.30.38.10:FF:000001">
    <property type="entry name" value="Non-ribosomal peptide synthetase PvdI"/>
    <property type="match status" value="2"/>
</dbReference>
<organism evidence="7 8">
    <name type="scientific">Chitinophaga fulva</name>
    <dbReference type="NCBI Taxonomy" id="2728842"/>
    <lineage>
        <taxon>Bacteria</taxon>
        <taxon>Pseudomonadati</taxon>
        <taxon>Bacteroidota</taxon>
        <taxon>Chitinophagia</taxon>
        <taxon>Chitinophagales</taxon>
        <taxon>Chitinophagaceae</taxon>
        <taxon>Chitinophaga</taxon>
    </lineage>
</organism>
<evidence type="ECO:0000313" key="8">
    <source>
        <dbReference type="Proteomes" id="UP000583266"/>
    </source>
</evidence>
<dbReference type="InterPro" id="IPR023213">
    <property type="entry name" value="CAT-like_dom_sf"/>
</dbReference>
<dbReference type="InterPro" id="IPR001242">
    <property type="entry name" value="Condensation_dom"/>
</dbReference>
<dbReference type="CDD" id="cd05930">
    <property type="entry name" value="A_NRPS"/>
    <property type="match status" value="2"/>
</dbReference>
<dbReference type="NCBIfam" id="TIGR01733">
    <property type="entry name" value="AA-adenyl-dom"/>
    <property type="match status" value="4"/>
</dbReference>
<dbReference type="Gene3D" id="2.30.38.10">
    <property type="entry name" value="Luciferase, Domain 3"/>
    <property type="match status" value="4"/>
</dbReference>
<dbReference type="SUPFAM" id="SSF53474">
    <property type="entry name" value="alpha/beta-Hydrolases"/>
    <property type="match status" value="1"/>
</dbReference>
<accession>A0A848GMT5</accession>
<feature type="domain" description="Carrier" evidence="6">
    <location>
        <begin position="3155"/>
        <end position="3230"/>
    </location>
</feature>
<dbReference type="FunFam" id="1.10.1200.10:FF:000016">
    <property type="entry name" value="Non-ribosomal peptide synthase"/>
    <property type="match status" value="1"/>
</dbReference>
<dbReference type="PANTHER" id="PTHR45527">
    <property type="entry name" value="NONRIBOSOMAL PEPTIDE SYNTHETASE"/>
    <property type="match status" value="1"/>
</dbReference>
<dbReference type="FunFam" id="3.30.559.30:FF:000001">
    <property type="entry name" value="Non-ribosomal peptide synthetase"/>
    <property type="match status" value="2"/>
</dbReference>
<evidence type="ECO:0000256" key="1">
    <source>
        <dbReference type="ARBA" id="ARBA00001957"/>
    </source>
</evidence>
<dbReference type="InterPro" id="IPR020802">
    <property type="entry name" value="TesA-like"/>
</dbReference>
<feature type="domain" description="Carrier" evidence="6">
    <location>
        <begin position="1050"/>
        <end position="1125"/>
    </location>
</feature>
<dbReference type="GO" id="GO:0072330">
    <property type="term" value="P:monocarboxylic acid biosynthetic process"/>
    <property type="evidence" value="ECO:0007669"/>
    <property type="project" value="UniProtKB-ARBA"/>
</dbReference>
<evidence type="ECO:0000256" key="2">
    <source>
        <dbReference type="ARBA" id="ARBA00006432"/>
    </source>
</evidence>
<dbReference type="InterPro" id="IPR010071">
    <property type="entry name" value="AA_adenyl_dom"/>
</dbReference>
<dbReference type="EMBL" id="JABBGC010000002">
    <property type="protein sequence ID" value="NML38921.1"/>
    <property type="molecule type" value="Genomic_DNA"/>
</dbReference>
<dbReference type="FunFam" id="3.30.300.30:FF:000010">
    <property type="entry name" value="Enterobactin synthetase component F"/>
    <property type="match status" value="2"/>
</dbReference>
<dbReference type="GO" id="GO:0031177">
    <property type="term" value="F:phosphopantetheine binding"/>
    <property type="evidence" value="ECO:0007669"/>
    <property type="project" value="InterPro"/>
</dbReference>
<dbReference type="Pfam" id="PF00975">
    <property type="entry name" value="Thioesterase"/>
    <property type="match status" value="1"/>
</dbReference>
<dbReference type="InterPro" id="IPR020845">
    <property type="entry name" value="AMP-binding_CS"/>
</dbReference>
<evidence type="ECO:0000313" key="7">
    <source>
        <dbReference type="EMBL" id="NML38921.1"/>
    </source>
</evidence>
<proteinExistence type="inferred from homology"/>
<keyword evidence="4" id="KW-0597">Phosphoprotein</keyword>
<feature type="domain" description="Carrier" evidence="6">
    <location>
        <begin position="2097"/>
        <end position="2172"/>
    </location>
</feature>
<dbReference type="InterPro" id="IPR045851">
    <property type="entry name" value="AMP-bd_C_sf"/>
</dbReference>
<dbReference type="RefSeq" id="WP_169226051.1">
    <property type="nucleotide sequence ID" value="NZ_JABBGC010000002.1"/>
</dbReference>
<dbReference type="InterPro" id="IPR044894">
    <property type="entry name" value="TubC_N_sf"/>
</dbReference>
<dbReference type="GO" id="GO:0043041">
    <property type="term" value="P:amino acid activation for nonribosomal peptide biosynthetic process"/>
    <property type="evidence" value="ECO:0007669"/>
    <property type="project" value="TreeGrafter"/>
</dbReference>
<name>A0A848GMT5_9BACT</name>
<dbReference type="FunFam" id="3.40.50.980:FF:000002">
    <property type="entry name" value="Enterobactin synthetase component F"/>
    <property type="match status" value="1"/>
</dbReference>
<dbReference type="PANTHER" id="PTHR45527:SF1">
    <property type="entry name" value="FATTY ACID SYNTHASE"/>
    <property type="match status" value="1"/>
</dbReference>
<dbReference type="Gene3D" id="3.40.50.980">
    <property type="match status" value="8"/>
</dbReference>
<dbReference type="InterPro" id="IPR000873">
    <property type="entry name" value="AMP-dep_synth/lig_dom"/>
</dbReference>
<dbReference type="InterPro" id="IPR009081">
    <property type="entry name" value="PP-bd_ACP"/>
</dbReference>
<evidence type="ECO:0000256" key="5">
    <source>
        <dbReference type="ARBA" id="ARBA00022598"/>
    </source>
</evidence>
<dbReference type="Gene3D" id="3.30.559.10">
    <property type="entry name" value="Chloramphenicol acetyltransferase-like domain"/>
    <property type="match status" value="4"/>
</dbReference>
<dbReference type="Gene3D" id="1.10.10.1830">
    <property type="entry name" value="Non-ribosomal peptide synthase, adenylation domain"/>
    <property type="match status" value="1"/>
</dbReference>
<dbReference type="InterPro" id="IPR006162">
    <property type="entry name" value="Ppantetheine_attach_site"/>
</dbReference>
<dbReference type="Pfam" id="PF00668">
    <property type="entry name" value="Condensation"/>
    <property type="match status" value="4"/>
</dbReference>
<dbReference type="Gene3D" id="3.30.300.30">
    <property type="match status" value="4"/>
</dbReference>
<evidence type="ECO:0000256" key="3">
    <source>
        <dbReference type="ARBA" id="ARBA00022450"/>
    </source>
</evidence>
<dbReference type="Gene3D" id="1.10.1200.10">
    <property type="entry name" value="ACP-like"/>
    <property type="match status" value="4"/>
</dbReference>
<dbReference type="PROSITE" id="PS00455">
    <property type="entry name" value="AMP_BINDING"/>
    <property type="match status" value="4"/>
</dbReference>
<dbReference type="InterPro" id="IPR036736">
    <property type="entry name" value="ACP-like_sf"/>
</dbReference>
<dbReference type="InterPro" id="IPR025110">
    <property type="entry name" value="AMP-bd_C"/>
</dbReference>
<dbReference type="PROSITE" id="PS00012">
    <property type="entry name" value="PHOSPHOPANTETHEINE"/>
    <property type="match status" value="4"/>
</dbReference>
<dbReference type="SMART" id="SM00824">
    <property type="entry name" value="PKS_TE"/>
    <property type="match status" value="1"/>
</dbReference>
<dbReference type="SMART" id="SM00823">
    <property type="entry name" value="PKS_PP"/>
    <property type="match status" value="4"/>
</dbReference>
<dbReference type="Gene3D" id="3.40.50.1820">
    <property type="entry name" value="alpha/beta hydrolase"/>
    <property type="match status" value="1"/>
</dbReference>
<protein>
    <submittedName>
        <fullName evidence="7">Amino acid adenylation domain-containing protein</fullName>
    </submittedName>
</protein>
<evidence type="ECO:0000259" key="6">
    <source>
        <dbReference type="PROSITE" id="PS50075"/>
    </source>
</evidence>
<dbReference type="Gene3D" id="3.30.559.30">
    <property type="entry name" value="Nonribosomal peptide synthetase, condensation domain"/>
    <property type="match status" value="4"/>
</dbReference>
<dbReference type="Pfam" id="PF13193">
    <property type="entry name" value="AMP-binding_C"/>
    <property type="match status" value="3"/>
</dbReference>
<dbReference type="GO" id="GO:0016874">
    <property type="term" value="F:ligase activity"/>
    <property type="evidence" value="ECO:0007669"/>
    <property type="project" value="UniProtKB-KW"/>
</dbReference>
<feature type="domain" description="Carrier" evidence="6">
    <location>
        <begin position="4213"/>
        <end position="4288"/>
    </location>
</feature>
<reference evidence="7 8" key="1">
    <citation type="submission" date="2020-04" db="EMBL/GenBank/DDBJ databases">
        <title>Chitinophaga sp. G-6-1-13 sp. nov., isolated from soil.</title>
        <authorList>
            <person name="Dahal R.H."/>
            <person name="Chaudhary D.K."/>
        </authorList>
    </citation>
    <scope>NUCLEOTIDE SEQUENCE [LARGE SCALE GENOMIC DNA]</scope>
    <source>
        <strain evidence="7 8">G-6-1-13</strain>
    </source>
</reference>
<keyword evidence="8" id="KW-1185">Reference proteome</keyword>
<dbReference type="SUPFAM" id="SSF47336">
    <property type="entry name" value="ACP-like"/>
    <property type="match status" value="4"/>
</dbReference>
<dbReference type="GO" id="GO:0005829">
    <property type="term" value="C:cytosol"/>
    <property type="evidence" value="ECO:0007669"/>
    <property type="project" value="TreeGrafter"/>
</dbReference>
<dbReference type="InterPro" id="IPR001031">
    <property type="entry name" value="Thioesterase"/>
</dbReference>
<dbReference type="CDD" id="cd19531">
    <property type="entry name" value="LCL_NRPS-like"/>
    <property type="match status" value="4"/>
</dbReference>
<dbReference type="CDD" id="cd12116">
    <property type="entry name" value="A_NRPS_Ta1_like"/>
    <property type="match status" value="1"/>
</dbReference>
<gene>
    <name evidence="7" type="ORF">HHL17_17075</name>
</gene>
<dbReference type="InterPro" id="IPR029058">
    <property type="entry name" value="AB_hydrolase_fold"/>
</dbReference>
<sequence length="4600" mass="510209">MTVMKLLDVMDLLERANDNGIRISFVDNKLVTQAPVGKKIDELLLRELKENKDQLISYFKEHTQHDSGISIKESILSAAERITTDIPLSYSQQRLWFVDQLEGSVQYHIPRVLRLKGQLHIAALTRSFQTIINRHDVLRTVIEEKDGVAYQRVLDKDGWQLAVIDDPVYKEDETALRSCLESLISAPFNLSGDHMLRAHLIQLSADEYILVVTLHHIASDAWSFGIIVRELTSLYSAFAENRTPELPPLRIQYADYAIWQRAYLSGDILERKLDYWRRQLSGTATLQLPADYMRPAIQSTSGGSVSLNLDADLYVQVKQLSQQQDTTLFMTLLAAFKILLYRYSGQDDICVGCSTAERLQKEVEELIGFFVNMLALRSDLSNNPSFVSLLQQVKETTLGAYEHQDLSFERVVEAVAKDREGNRNPLFDIMFVLQQEPDDPEFPLGGILLSEEPLESTTTRFDMVFLVIEQKNDLRVVVEYSRDLYSEATINRMVAHFEQLLRSIVSNPLQQIGSLQMLTPGEVRELTMLADGRTEKVVSVPEKTIVDLFEAQTDATREAVALVFENNSMTYKALDDRANQLAHYLRSQGVTTDMPVPVCVESSLDMIVGILGILKAGGAYVPIDPDFPADRIAYMLTDTQATMIVSSNACRDKIPATTASVLSLDGDPDKIAAFPKTRPSAVAAPNHLVYVIYTSGSTGNPKGVMITHGNLADYLSGLKEALPLQDCRSFGLLSSIATDLGNTVLYGSLLTGGCLHLFSKAAASDGDLLHDYFAQQQIDCIKIVPSHWKALSATGKLLLPEKMLIFGGEALTTAVTNSIRLSGAGCMIVNHYGPTETTIGKLLHIIRPDVVYQQTIPVGKPFSNTCIYVLDRNGQLCPAGIPGELYIGGSGVAVGYLNNEELTRERFITNPFITGIQGKLYRTGDIVKYLPDGNVVFIGRGDNQVKINGYRVELGEIERVLNQCSHVRHGIVVVKEDNFGQSQLAAYVIPEGMLDRNGIYDYLKTHLPVYMIPSLLTGQESFPMLPNGKVDLKALSGTAAGLPLTDNYAAPRNDMEQMLAGRWQELLGVERVGIHDDFFSLGGHSLLAMRLIFALRQSLQVELSIRAIFTFPTIAALAAHLQGYNKQLQLPPVEAGERPARIPLSYSQERLWFIDQLEGSVQYHIPAVLRLKGHLNPEGLAYALQTIVNRHEVLRTQIIEEAGIAYQQIQDQDCWQLETVTEKVYQENGASLESYVQSLIAVPFDLSRDHMLRAHLVVLGEAEHILVVTMHHIASDGWSTGIIVKELMALYGAYIGNRVAQLLPLPIQYADYAIWQREHLSGAVLADKLAYWKDKLTGVATLALPVDFTRPAVSGVNGGIVSFGLDSELSEQIRRLSQQQGATLFMTLLAAFKLLLYRYSGQEDICVGSPIAGRTQKEVEGLVGCFVNTLALRSEIKVNLSFVSLLQQVKQTTLGAYEHQEVPFEKVVEAVVKERDLRRSPLFQVMFAVENAPEVPELHLGEVVISGDFAENTPAQYDLAFSVVEEKDHLRVNIVYRMDLFREDTIMRMKGHFEQLLLSVVRTPGARIDTLAMLTSAEEQQLLTSFNATTVAYPEDKTFADLFAMQVLQGPGAVAVVYEDHSLTYRELDERSNQVAHYLSSLGVKADSLVPVCIDRSADMLVVLLGIMKAGGAYVPLDPDYPLERISYMLKDSGSSIVVSSQAYEHKIKAAGITPVLLDGVGDEIAQQPVTPLKSAAGPDHLAYVIYTSGSTGTPKGVMIEHKSLLNFLLSMKDRLDLPAEMSLLAVTTYCFDIAYLELYLPLLTGGKVIIASKSTAADGFKLASQLSHYRPSHMQATPATWQMLLEAGWENKEGITILAGGEAIPVALKDKLVQLSGQKVWNVYGPTETTIWATMKELKLEEKITIGQPLSNTAAYILDGSGRPVPVGVPGQLCIGGVQVARGYLNRPELTKEKFIFNPFKPGERLYFTGDQARWLPDGTIEYFGRIDDQVKIRGYRVEPGEIESVVSQYPGVKQSVVVTRTDNSGYRHLVCYVVGEESIDRSGLLSWLQDRLPVYMVPSQLVLLDKLPLTANGKVDKQSLPDPAGATLLRREYTAPRTETEQVLAGIWQSLLGIERIGIYDNFFELGGHSLLAMRLLAAMRQQLQETVSIRSLFLHATIASLAVHLRGTPEGLQLPAIEAGARPVYIPLSFSQERLWFIDQLEGSVQYHIPAVLRMKGALSREGLAYSLRTIVNRHEVLRTVIRQSDDEGGITYQWIMEEDLWQLEVTEEPVYKEDEAGLQAYISSLIAAPFDLSADYMLRAHLICLSADEHILVATLHHIASDEWSAGIIVKELIALYNAYTDNLITPLATLPVQYADYAIWQHTYLSGAVLEGKLDYWKNKLSGTETLRLPADYVRPAVQSMQGGSISFSLHQEVSAQVRKLSQEQGTTLFMTLLAAFKVLLYRYSNQTDICVGSSTAARQQQEVEGLVGFFVNTLALRSDLSGNPSFLSFLQQVKETTLGAYEHQDVPFEKVVEAVVKDRDASRSPLFQAMFVMQQAPDAPELRLGEVVLSGEAFNAVSAKFDITFFIVEENNVLHINVVYRTDLFREDTILRMGEHYKQLLGAVVADVEKPVGSLSILTSAEQQQLQEGFNICEIAYPHNKTVINLFREKVVADAAAIALVMEDKEMTYAMLDERSDQLAHYLQQQGVTPGALVPLCMERSLEMMTGILGILKAGAAYVPVDPDYLSSGDRVRYMLEDTGATVIVSSRACRSGLPVSETMKVVALDADWEMISHAPAPQVAITPAPDDLVYVIYTSGSTGTPKGVMVTHRNLTDYIYGLNAALPLAACHSFALLSSIATDLGNTVLYSALTIGGTLHLFSKETASDSEKLQEYFSLHPMDCIKVVPSHWKALSASGSLLLPQQLLIFGGESLSAEVVNSIRLSGSSCIVVNHYGPTETTIGKLLHLVQDNGLYGQVIPVGKPFSNTRIYVLDPLGQLCPIGVPGELFIGGDGIALGYLNNPGLTDSRFIPDPFLQTTTAKIYRTGDIVKWLPDGNILFIGRADDQVKIRGYRVEPGEVARVLQQCEQVNQCVVTAVEDNNGNKRLAAYVIGNGVFDSESIVAYLKAHLPEYMIPSVFVALDAFPMLPNGKIDRKALPDPEGPDLAGYTAPVSATEYQLAAIWSTLLEVEQVGIHDDFFELGGHSLLAIRLVSAIRKELKIEASIGDIFDYPTIASLSAQLENRRGVAVVPAIIRRNRPELIPLSYSQERLWFIDQLEGSIQYHVPVALKLKGKLNRDALFFALRAIVNRHEVLRTVVMEQDGMPWQKVMDKDLWQLSVIEGIVFKDDATLQSYMQSLVAAPFNLRADHMLRAQLIRLSADDNEYILLVTLHHIASDGWSNGIMVKELKALYIAYEENQKTPLASLPIQYVDYAIWQREYVTGALLDKKLQYWKDKLTGVAQLQLPADYTRPVMQSTRGASRRFRLDKELSVQLQVLSRQQDVTIFMTLLTAFNVLLYRYSGQDDICIGTPAAGRTQQELEGLIGFFINTLALRTDLGNQPSFVSLLQQVKRTTLSAYEHQEVPFEKVVEAVVKERDLSRSPLFQVMFVMQNTPDEQELELGDLQLSALNTGHVTAQFDLTVSMEESAAGLSGNIIYCADLFSAATIDRMIAHFEQLLRAVVKSPESRIGALPMLTSAEEHQLLVELNNTSAGYPKDKTITDLFAAQVALTPEATAIVAGEVSLTYRELNIRANQLAHYLRSKGVQADTLVPVCIERSVDMIVGILGILKAGGAYVPIDPDYPAERISFMLEDTAAKWIISSRECTHVLDNIASAELILLDEDWQEISQFSGDDPSFLILPRHLAYVIYTSGSTGKPKGVLIEHYNVVRLFETDAPLYDFNNKDVWTMFHSFCFDFSVWEMYGALLYGGKLIVISKETARDPGAFGAILLKEKVTVLNQTPTAFYALQESLLRSALPLQMRYVIFGGEALTPGKLKVWKERYPDCKLINMYGITETTVHVTYKEMDADTLNGEASNIGKPIPTLSCYVLDAHGNLQPAGIAGELYVGGAGLSRGYLNREQLTKDRFITDPFSGDVGARLYKTGDLARWLPDGSLEYLGRLDDQVKIRGYRIELGEIAAAMSAVAGVMQSAVVAREDANGNKRLIGYVVMEHAFDQQDILAFLHTRLPEYMVPSLIIELDSLPLTSNGKVDRKRLPDPDIAGLIHEYAAPRNETEQLLADIWQVLLGVERIGISDNFFTLGGHSLLVMRLVSDIRIGLTMEVSFKDIFNYPTIASLSVVLQQRMAELAAKKDSDEEAAAQQENAHVRLLNKGSKETSIFLVPGAVGVCDAYEELAMALNDVGEVYGLLMQGVLDGEKPLDNLEAIADQNITWLKQIQAQGPYRLIGHSFGVRVVYEMVKLLEARGEVADFVVLLDSSAAIEDVDTAIRSMQRDIEGVEVLEYVLGILGHYNIIPQPHPEWVTTLRAMAEQLKANESKALKDVLHFILDFIKDKIEKKHVASMFRLFELRLNNMFMHYTTITGKVNATLTVVRATENEREENDETLGWREHAADLKLITMEGDHGSIMENENAQILSRLLQQQLHALQSPDAPNTNS</sequence>
<dbReference type="SUPFAM" id="SSF56801">
    <property type="entry name" value="Acetyl-CoA synthetase-like"/>
    <property type="match status" value="4"/>
</dbReference>
<dbReference type="FunFam" id="3.40.50.980:FF:000001">
    <property type="entry name" value="Non-ribosomal peptide synthetase"/>
    <property type="match status" value="4"/>
</dbReference>
<comment type="caution">
    <text evidence="7">The sequence shown here is derived from an EMBL/GenBank/DDBJ whole genome shotgun (WGS) entry which is preliminary data.</text>
</comment>